<comment type="caution">
    <text evidence="2">The sequence shown here is derived from an EMBL/GenBank/DDBJ whole genome shotgun (WGS) entry which is preliminary data.</text>
</comment>
<keyword evidence="3" id="KW-1185">Reference proteome</keyword>
<evidence type="ECO:0000313" key="2">
    <source>
        <dbReference type="EMBL" id="NDL56998.1"/>
    </source>
</evidence>
<sequence length="70" mass="7560">MVEEPAPPLHAPGSEPVTDTNFTARLSTAHKSQSLTQQQLAERSSAHVTAYIEGTLLRHHTRQAITGQAS</sequence>
<dbReference type="Proteomes" id="UP000460435">
    <property type="component" value="Unassembled WGS sequence"/>
</dbReference>
<protein>
    <submittedName>
        <fullName evidence="2">Uncharacterized protein</fullName>
    </submittedName>
</protein>
<feature type="compositionally biased region" description="Pro residues" evidence="1">
    <location>
        <begin position="1"/>
        <end position="10"/>
    </location>
</feature>
<gene>
    <name evidence="2" type="ORF">F7O44_07935</name>
</gene>
<accession>A0A7K3M3H4</accession>
<feature type="region of interest" description="Disordered" evidence="1">
    <location>
        <begin position="1"/>
        <end position="20"/>
    </location>
</feature>
<organism evidence="2 3">
    <name type="scientific">Phytoactinopolyspora mesophila</name>
    <dbReference type="NCBI Taxonomy" id="2650750"/>
    <lineage>
        <taxon>Bacteria</taxon>
        <taxon>Bacillati</taxon>
        <taxon>Actinomycetota</taxon>
        <taxon>Actinomycetes</taxon>
        <taxon>Jiangellales</taxon>
        <taxon>Jiangellaceae</taxon>
        <taxon>Phytoactinopolyspora</taxon>
    </lineage>
</organism>
<proteinExistence type="predicted"/>
<name>A0A7K3M3H4_9ACTN</name>
<reference evidence="2 3" key="1">
    <citation type="submission" date="2019-11" db="EMBL/GenBank/DDBJ databases">
        <authorList>
            <person name="Li X.-J."/>
            <person name="Feng X.-M."/>
        </authorList>
    </citation>
    <scope>NUCLEOTIDE SEQUENCE [LARGE SCALE GENOMIC DNA]</scope>
    <source>
        <strain evidence="2 3">XMNu-373</strain>
    </source>
</reference>
<evidence type="ECO:0000313" key="3">
    <source>
        <dbReference type="Proteomes" id="UP000460435"/>
    </source>
</evidence>
<evidence type="ECO:0000256" key="1">
    <source>
        <dbReference type="SAM" id="MobiDB-lite"/>
    </source>
</evidence>
<dbReference type="EMBL" id="WLZY01000002">
    <property type="protein sequence ID" value="NDL56998.1"/>
    <property type="molecule type" value="Genomic_DNA"/>
</dbReference>
<dbReference type="RefSeq" id="WP_162449687.1">
    <property type="nucleotide sequence ID" value="NZ_WLZY01000002.1"/>
</dbReference>
<dbReference type="AlphaFoldDB" id="A0A7K3M3H4"/>